<keyword evidence="6" id="KW-1185">Reference proteome</keyword>
<keyword evidence="3" id="KW-0804">Transcription</keyword>
<dbReference type="RefSeq" id="WP_227873757.1">
    <property type="nucleotide sequence ID" value="NZ_BJCC01000012.1"/>
</dbReference>
<dbReference type="InterPro" id="IPR018356">
    <property type="entry name" value="Tscrpt_reg_HTH_DeoR_CS"/>
</dbReference>
<evidence type="ECO:0000256" key="1">
    <source>
        <dbReference type="ARBA" id="ARBA00023015"/>
    </source>
</evidence>
<name>A0A4V0WPE4_9ENTE</name>
<protein>
    <recommendedName>
        <fullName evidence="4">HTH deoR-type domain-containing protein</fullName>
    </recommendedName>
</protein>
<dbReference type="GO" id="GO:0003700">
    <property type="term" value="F:DNA-binding transcription factor activity"/>
    <property type="evidence" value="ECO:0007669"/>
    <property type="project" value="InterPro"/>
</dbReference>
<dbReference type="PROSITE" id="PS00894">
    <property type="entry name" value="HTH_DEOR_1"/>
    <property type="match status" value="1"/>
</dbReference>
<proteinExistence type="predicted"/>
<reference evidence="6" key="1">
    <citation type="submission" date="2019-02" db="EMBL/GenBank/DDBJ databases">
        <title>Draft genome sequence of Enterococcus sp. Gos25-1.</title>
        <authorList>
            <person name="Tanaka N."/>
            <person name="Shiwa Y."/>
            <person name="Fujita N."/>
        </authorList>
    </citation>
    <scope>NUCLEOTIDE SEQUENCE [LARGE SCALE GENOMIC DNA]</scope>
    <source>
        <strain evidence="6">Gos25-1</strain>
    </source>
</reference>
<evidence type="ECO:0000256" key="2">
    <source>
        <dbReference type="ARBA" id="ARBA00023125"/>
    </source>
</evidence>
<dbReference type="InterPro" id="IPR001034">
    <property type="entry name" value="DeoR_HTH"/>
</dbReference>
<dbReference type="Proteomes" id="UP000290567">
    <property type="component" value="Unassembled WGS sequence"/>
</dbReference>
<dbReference type="InterPro" id="IPR036388">
    <property type="entry name" value="WH-like_DNA-bd_sf"/>
</dbReference>
<feature type="domain" description="HTH deoR-type" evidence="4">
    <location>
        <begin position="3"/>
        <end position="45"/>
    </location>
</feature>
<dbReference type="Gene3D" id="1.10.10.10">
    <property type="entry name" value="Winged helix-like DNA-binding domain superfamily/Winged helix DNA-binding domain"/>
    <property type="match status" value="1"/>
</dbReference>
<dbReference type="PROSITE" id="PS51000">
    <property type="entry name" value="HTH_DEOR_2"/>
    <property type="match status" value="1"/>
</dbReference>
<dbReference type="SUPFAM" id="SSF46785">
    <property type="entry name" value="Winged helix' DNA-binding domain"/>
    <property type="match status" value="1"/>
</dbReference>
<dbReference type="EMBL" id="BJCC01000012">
    <property type="protein sequence ID" value="GCF93569.1"/>
    <property type="molecule type" value="Genomic_DNA"/>
</dbReference>
<keyword evidence="1" id="KW-0805">Transcription regulation</keyword>
<evidence type="ECO:0000256" key="3">
    <source>
        <dbReference type="ARBA" id="ARBA00023163"/>
    </source>
</evidence>
<sequence length="45" mass="5359">MLKADRFQKLLTLLKANVTIRSTEIMEKIPVSNMTVRRDLDKRER</sequence>
<gene>
    <name evidence="5" type="ORF">NRIC_14600</name>
</gene>
<dbReference type="GO" id="GO:0003677">
    <property type="term" value="F:DNA binding"/>
    <property type="evidence" value="ECO:0007669"/>
    <property type="project" value="UniProtKB-KW"/>
</dbReference>
<dbReference type="Pfam" id="PF08220">
    <property type="entry name" value="HTH_DeoR"/>
    <property type="match status" value="1"/>
</dbReference>
<accession>A0A4V0WPE4</accession>
<evidence type="ECO:0000313" key="6">
    <source>
        <dbReference type="Proteomes" id="UP000290567"/>
    </source>
</evidence>
<organism evidence="5 6">
    <name type="scientific">Enterococcus florum</name>
    <dbReference type="NCBI Taxonomy" id="2480627"/>
    <lineage>
        <taxon>Bacteria</taxon>
        <taxon>Bacillati</taxon>
        <taxon>Bacillota</taxon>
        <taxon>Bacilli</taxon>
        <taxon>Lactobacillales</taxon>
        <taxon>Enterococcaceae</taxon>
        <taxon>Enterococcus</taxon>
    </lineage>
</organism>
<comment type="caution">
    <text evidence="5">The sequence shown here is derived from an EMBL/GenBank/DDBJ whole genome shotgun (WGS) entry which is preliminary data.</text>
</comment>
<evidence type="ECO:0000259" key="4">
    <source>
        <dbReference type="PROSITE" id="PS51000"/>
    </source>
</evidence>
<evidence type="ECO:0000313" key="5">
    <source>
        <dbReference type="EMBL" id="GCF93569.1"/>
    </source>
</evidence>
<dbReference type="AlphaFoldDB" id="A0A4V0WPE4"/>
<dbReference type="InterPro" id="IPR036390">
    <property type="entry name" value="WH_DNA-bd_sf"/>
</dbReference>
<keyword evidence="2" id="KW-0238">DNA-binding</keyword>